<evidence type="ECO:0000313" key="2">
    <source>
        <dbReference type="EMBL" id="GAT58173.1"/>
    </source>
</evidence>
<protein>
    <submittedName>
        <fullName evidence="2">Uncharacterized protein</fullName>
    </submittedName>
</protein>
<name>A0ABQ0M4A1_MYCCL</name>
<keyword evidence="3" id="KW-1185">Reference proteome</keyword>
<accession>A0ABQ0M4A1</accession>
<reference evidence="2" key="1">
    <citation type="submission" date="2014-09" db="EMBL/GenBank/DDBJ databases">
        <title>Genome sequence of the luminous mushroom Mycena chlorophos for searching fungal bioluminescence genes.</title>
        <authorList>
            <person name="Tanaka Y."/>
            <person name="Kasuga D."/>
            <person name="Oba Y."/>
            <person name="Hase S."/>
            <person name="Sato K."/>
            <person name="Oba Y."/>
            <person name="Sakakibara Y."/>
        </authorList>
    </citation>
    <scope>NUCLEOTIDE SEQUENCE</scope>
</reference>
<feature type="region of interest" description="Disordered" evidence="1">
    <location>
        <begin position="1"/>
        <end position="23"/>
    </location>
</feature>
<gene>
    <name evidence="2" type="ORF">MCHLO_14632</name>
</gene>
<dbReference type="EMBL" id="DF849584">
    <property type="protein sequence ID" value="GAT58173.1"/>
    <property type="molecule type" value="Genomic_DNA"/>
</dbReference>
<organism evidence="2 3">
    <name type="scientific">Mycena chlorophos</name>
    <name type="common">Agaric fungus</name>
    <name type="synonym">Agaricus chlorophos</name>
    <dbReference type="NCBI Taxonomy" id="658473"/>
    <lineage>
        <taxon>Eukaryota</taxon>
        <taxon>Fungi</taxon>
        <taxon>Dikarya</taxon>
        <taxon>Basidiomycota</taxon>
        <taxon>Agaricomycotina</taxon>
        <taxon>Agaricomycetes</taxon>
        <taxon>Agaricomycetidae</taxon>
        <taxon>Agaricales</taxon>
        <taxon>Marasmiineae</taxon>
        <taxon>Mycenaceae</taxon>
        <taxon>Mycena</taxon>
    </lineage>
</organism>
<dbReference type="Proteomes" id="UP000815677">
    <property type="component" value="Unassembled WGS sequence"/>
</dbReference>
<evidence type="ECO:0000256" key="1">
    <source>
        <dbReference type="SAM" id="MobiDB-lite"/>
    </source>
</evidence>
<sequence length="67" mass="7564">MPDPVPLPARGATTAPKFDSSKPEELRRYIDDVEYTLELAQITDKQDKKKACARYMSVTDEAYTPCP</sequence>
<proteinExistence type="predicted"/>
<evidence type="ECO:0000313" key="3">
    <source>
        <dbReference type="Proteomes" id="UP000815677"/>
    </source>
</evidence>